<evidence type="ECO:0000313" key="4">
    <source>
        <dbReference type="Proteomes" id="UP001642260"/>
    </source>
</evidence>
<dbReference type="Pfam" id="PF02140">
    <property type="entry name" value="SUEL_Lectin"/>
    <property type="match status" value="1"/>
</dbReference>
<evidence type="ECO:0000256" key="1">
    <source>
        <dbReference type="SAM" id="SignalP"/>
    </source>
</evidence>
<comment type="caution">
    <text evidence="3">The sequence shown here is derived from an EMBL/GenBank/DDBJ whole genome shotgun (WGS) entry which is preliminary data.</text>
</comment>
<name>A0ABC8JI90_ERUVS</name>
<dbReference type="Gene3D" id="2.60.120.740">
    <property type="match status" value="1"/>
</dbReference>
<organism evidence="3 4">
    <name type="scientific">Eruca vesicaria subsp. sativa</name>
    <name type="common">Garden rocket</name>
    <name type="synonym">Eruca sativa</name>
    <dbReference type="NCBI Taxonomy" id="29727"/>
    <lineage>
        <taxon>Eukaryota</taxon>
        <taxon>Viridiplantae</taxon>
        <taxon>Streptophyta</taxon>
        <taxon>Embryophyta</taxon>
        <taxon>Tracheophyta</taxon>
        <taxon>Spermatophyta</taxon>
        <taxon>Magnoliopsida</taxon>
        <taxon>eudicotyledons</taxon>
        <taxon>Gunneridae</taxon>
        <taxon>Pentapetalae</taxon>
        <taxon>rosids</taxon>
        <taxon>malvids</taxon>
        <taxon>Brassicales</taxon>
        <taxon>Brassicaceae</taxon>
        <taxon>Brassiceae</taxon>
        <taxon>Eruca</taxon>
    </lineage>
</organism>
<proteinExistence type="predicted"/>
<dbReference type="EMBL" id="CAKOAT010093599">
    <property type="protein sequence ID" value="CAH8320504.1"/>
    <property type="molecule type" value="Genomic_DNA"/>
</dbReference>
<accession>A0ABC8JI90</accession>
<dbReference type="PROSITE" id="PS50228">
    <property type="entry name" value="SUEL_LECTIN"/>
    <property type="match status" value="1"/>
</dbReference>
<dbReference type="CDD" id="cd22842">
    <property type="entry name" value="Gal_Rha_Lectin_BGal"/>
    <property type="match status" value="1"/>
</dbReference>
<dbReference type="Proteomes" id="UP001642260">
    <property type="component" value="Unassembled WGS sequence"/>
</dbReference>
<dbReference type="InterPro" id="IPR000922">
    <property type="entry name" value="Lectin_gal-bd_dom"/>
</dbReference>
<reference evidence="3 4" key="1">
    <citation type="submission" date="2022-03" db="EMBL/GenBank/DDBJ databases">
        <authorList>
            <person name="Macdonald S."/>
            <person name="Ahmed S."/>
            <person name="Newling K."/>
        </authorList>
    </citation>
    <scope>NUCLEOTIDE SEQUENCE [LARGE SCALE GENOMIC DNA]</scope>
</reference>
<feature type="signal peptide" evidence="1">
    <location>
        <begin position="1"/>
        <end position="26"/>
    </location>
</feature>
<keyword evidence="4" id="KW-1185">Reference proteome</keyword>
<gene>
    <name evidence="3" type="ORF">ERUC_LOCUS9055</name>
</gene>
<dbReference type="InterPro" id="IPR043159">
    <property type="entry name" value="Lectin_gal-bd_sf"/>
</dbReference>
<feature type="domain" description="SUEL-type lectin" evidence="2">
    <location>
        <begin position="69"/>
        <end position="156"/>
    </location>
</feature>
<evidence type="ECO:0000259" key="2">
    <source>
        <dbReference type="PROSITE" id="PS50228"/>
    </source>
</evidence>
<protein>
    <recommendedName>
        <fullName evidence="2">SUEL-type lectin domain-containing protein</fullName>
    </recommendedName>
</protein>
<dbReference type="AlphaFoldDB" id="A0ABC8JI90"/>
<evidence type="ECO:0000313" key="3">
    <source>
        <dbReference type="EMBL" id="CAH8320504.1"/>
    </source>
</evidence>
<feature type="chain" id="PRO_5044850963" description="SUEL-type lectin domain-containing protein" evidence="1">
    <location>
        <begin position="27"/>
        <end position="158"/>
    </location>
</feature>
<sequence length="158" mass="17619">MDTSHFRRRCFILLIVLFYSSVFNLASNMDISDDARGRKINSTPKRFLGSTVDNGTDTGDGYILCAEADLELPMLDFNCYQTPKGVIKKINFVDYGNPSGKCEHYRHGNCGAKTAMNVVKKNCLGKGRCLLLVSDEMFGPSHCSKDIKLFVQVTCTKD</sequence>
<keyword evidence="1" id="KW-0732">Signal</keyword>